<reference evidence="2 3" key="1">
    <citation type="submission" date="2018-02" db="EMBL/GenBank/DDBJ databases">
        <title>The draft genome of Sphingobacterium gobiense H7.</title>
        <authorList>
            <person name="Li L."/>
            <person name="Liu L."/>
            <person name="Zhang X."/>
            <person name="Wang T."/>
            <person name="Liang L."/>
        </authorList>
    </citation>
    <scope>NUCLEOTIDE SEQUENCE [LARGE SCALE GENOMIC DNA]</scope>
    <source>
        <strain evidence="2 3">ACCC 05757</strain>
    </source>
</reference>
<dbReference type="AlphaFoldDB" id="A0A2S9JV44"/>
<dbReference type="GO" id="GO:0016740">
    <property type="term" value="F:transferase activity"/>
    <property type="evidence" value="ECO:0007669"/>
    <property type="project" value="UniProtKB-KW"/>
</dbReference>
<comment type="caution">
    <text evidence="2">The sequence shown here is derived from an EMBL/GenBank/DDBJ whole genome shotgun (WGS) entry which is preliminary data.</text>
</comment>
<dbReference type="InterPro" id="IPR016181">
    <property type="entry name" value="Acyl_CoA_acyltransferase"/>
</dbReference>
<dbReference type="InterPro" id="IPR031165">
    <property type="entry name" value="GNAT_YJDJ"/>
</dbReference>
<name>A0A2S9JV44_9SPHI</name>
<accession>A0A2S9JV44</accession>
<keyword evidence="3" id="KW-1185">Reference proteome</keyword>
<dbReference type="EMBL" id="PVBS01000001">
    <property type="protein sequence ID" value="PRD57154.1"/>
    <property type="molecule type" value="Genomic_DNA"/>
</dbReference>
<evidence type="ECO:0000259" key="1">
    <source>
        <dbReference type="PROSITE" id="PS51729"/>
    </source>
</evidence>
<dbReference type="OrthoDB" id="1120671at2"/>
<gene>
    <name evidence="2" type="ORF">C5749_08105</name>
</gene>
<dbReference type="Proteomes" id="UP000238642">
    <property type="component" value="Unassembled WGS sequence"/>
</dbReference>
<organism evidence="2 3">
    <name type="scientific">Sphingobacterium gobiense</name>
    <dbReference type="NCBI Taxonomy" id="1382456"/>
    <lineage>
        <taxon>Bacteria</taxon>
        <taxon>Pseudomonadati</taxon>
        <taxon>Bacteroidota</taxon>
        <taxon>Sphingobacteriia</taxon>
        <taxon>Sphingobacteriales</taxon>
        <taxon>Sphingobacteriaceae</taxon>
        <taxon>Sphingobacterium</taxon>
    </lineage>
</organism>
<dbReference type="SUPFAM" id="SSF55729">
    <property type="entry name" value="Acyl-CoA N-acyltransferases (Nat)"/>
    <property type="match status" value="1"/>
</dbReference>
<keyword evidence="2" id="KW-0808">Transferase</keyword>
<evidence type="ECO:0000313" key="3">
    <source>
        <dbReference type="Proteomes" id="UP000238642"/>
    </source>
</evidence>
<dbReference type="Pfam" id="PF14542">
    <property type="entry name" value="Acetyltransf_CG"/>
    <property type="match status" value="1"/>
</dbReference>
<protein>
    <submittedName>
        <fullName evidence="2">N-acetyltransferase</fullName>
    </submittedName>
</protein>
<proteinExistence type="predicted"/>
<sequence length="100" mass="11550">MENTQVIFKEDGIYGEVQLFSDDEKVGKMDISVADGKLRVYHTEVNVEHEGKGFAKLLLNQLVSYARESNLRIIPLCPYVFAQFKRYPEEYADVRSTKET</sequence>
<dbReference type="PROSITE" id="PS51729">
    <property type="entry name" value="GNAT_YJDJ"/>
    <property type="match status" value="1"/>
</dbReference>
<evidence type="ECO:0000313" key="2">
    <source>
        <dbReference type="EMBL" id="PRD57154.1"/>
    </source>
</evidence>
<dbReference type="Gene3D" id="3.40.630.30">
    <property type="match status" value="1"/>
</dbReference>
<dbReference type="RefSeq" id="WP_105724673.1">
    <property type="nucleotide sequence ID" value="NZ_PVBS01000001.1"/>
</dbReference>
<feature type="domain" description="N-acetyltransferase" evidence="1">
    <location>
        <begin position="9"/>
        <end position="96"/>
    </location>
</feature>